<reference evidence="2" key="1">
    <citation type="journal article" date="2021" name="PeerJ">
        <title>Extensive microbial diversity within the chicken gut microbiome revealed by metagenomics and culture.</title>
        <authorList>
            <person name="Gilroy R."/>
            <person name="Ravi A."/>
            <person name="Getino M."/>
            <person name="Pursley I."/>
            <person name="Horton D.L."/>
            <person name="Alikhan N.F."/>
            <person name="Baker D."/>
            <person name="Gharbi K."/>
            <person name="Hall N."/>
            <person name="Watson M."/>
            <person name="Adriaenssens E.M."/>
            <person name="Foster-Nyarko E."/>
            <person name="Jarju S."/>
            <person name="Secka A."/>
            <person name="Antonio M."/>
            <person name="Oren A."/>
            <person name="Chaudhuri R.R."/>
            <person name="La Ragione R."/>
            <person name="Hildebrand F."/>
            <person name="Pallen M.J."/>
        </authorList>
    </citation>
    <scope>NUCLEOTIDE SEQUENCE</scope>
    <source>
        <strain evidence="2">Gambia16-930</strain>
    </source>
</reference>
<dbReference type="InterPro" id="IPR036291">
    <property type="entry name" value="NAD(P)-bd_dom_sf"/>
</dbReference>
<dbReference type="Proteomes" id="UP000824267">
    <property type="component" value="Unassembled WGS sequence"/>
</dbReference>
<feature type="domain" description="NAD-dependent epimerase/dehydratase" evidence="1">
    <location>
        <begin position="4"/>
        <end position="221"/>
    </location>
</feature>
<comment type="caution">
    <text evidence="2">The sequence shown here is derived from an EMBL/GenBank/DDBJ whole genome shotgun (WGS) entry which is preliminary data.</text>
</comment>
<dbReference type="InterPro" id="IPR050177">
    <property type="entry name" value="Lipid_A_modif_metabolic_enz"/>
</dbReference>
<evidence type="ECO:0000313" key="3">
    <source>
        <dbReference type="Proteomes" id="UP000824267"/>
    </source>
</evidence>
<evidence type="ECO:0000259" key="1">
    <source>
        <dbReference type="Pfam" id="PF01370"/>
    </source>
</evidence>
<dbReference type="EMBL" id="DXGG01000100">
    <property type="protein sequence ID" value="HIW87205.1"/>
    <property type="molecule type" value="Genomic_DNA"/>
</dbReference>
<organism evidence="2 3">
    <name type="scientific">Candidatus Onthomorpha intestinigallinarum</name>
    <dbReference type="NCBI Taxonomy" id="2840880"/>
    <lineage>
        <taxon>Bacteria</taxon>
        <taxon>Pseudomonadati</taxon>
        <taxon>Bacteroidota</taxon>
        <taxon>Bacteroidia</taxon>
        <taxon>Bacteroidales</taxon>
        <taxon>Candidatus Onthomorpha</taxon>
    </lineage>
</organism>
<proteinExistence type="predicted"/>
<sequence length="328" mass="38196">MTKVLVTGASGFIGSTLIDSLLKTDKYTVYAGVRKNSSRKYLQDERINFITLSLDNPQLLHEELEKERFDCVFHLAGLTKAKRLEDFERINFGLTKNLVDALNPDETKLIYLSSFAAHGPADETTFEKARVTDENKPNTAYGRSKLKAEEYIRDNFKGRYVILRPTGVYGPRETDYFLFFQTIDNHIEPYLGFVRQHLTFVYCEDLVQVCISAFETPVTGKTYFVSDGRMYLDSEYAEISRQALGVWTLKLKFPLFVVKWISMFLDCVGRLTGRQFTLNRDKYAIMAARNWDCDIEDLKRDLNYVPQYDLKKGVEKTVAWYRKEKWLR</sequence>
<reference evidence="2" key="2">
    <citation type="submission" date="2021-04" db="EMBL/GenBank/DDBJ databases">
        <authorList>
            <person name="Gilroy R."/>
        </authorList>
    </citation>
    <scope>NUCLEOTIDE SEQUENCE</scope>
    <source>
        <strain evidence="2">Gambia16-930</strain>
    </source>
</reference>
<dbReference type="AlphaFoldDB" id="A0A9D1RGY1"/>
<name>A0A9D1RGY1_9BACT</name>
<dbReference type="Gene3D" id="3.40.50.720">
    <property type="entry name" value="NAD(P)-binding Rossmann-like Domain"/>
    <property type="match status" value="1"/>
</dbReference>
<gene>
    <name evidence="2" type="ORF">IAC47_02900</name>
</gene>
<protein>
    <submittedName>
        <fullName evidence="2">NAD(P)-dependent oxidoreductase</fullName>
    </submittedName>
</protein>
<dbReference type="PANTHER" id="PTHR43245">
    <property type="entry name" value="BIFUNCTIONAL POLYMYXIN RESISTANCE PROTEIN ARNA"/>
    <property type="match status" value="1"/>
</dbReference>
<evidence type="ECO:0000313" key="2">
    <source>
        <dbReference type="EMBL" id="HIW87205.1"/>
    </source>
</evidence>
<dbReference type="SUPFAM" id="SSF51735">
    <property type="entry name" value="NAD(P)-binding Rossmann-fold domains"/>
    <property type="match status" value="1"/>
</dbReference>
<dbReference type="InterPro" id="IPR001509">
    <property type="entry name" value="Epimerase_deHydtase"/>
</dbReference>
<dbReference type="Pfam" id="PF01370">
    <property type="entry name" value="Epimerase"/>
    <property type="match status" value="1"/>
</dbReference>
<dbReference type="PANTHER" id="PTHR43245:SF58">
    <property type="entry name" value="BLL5923 PROTEIN"/>
    <property type="match status" value="1"/>
</dbReference>
<accession>A0A9D1RGY1</accession>